<dbReference type="InterPro" id="IPR027417">
    <property type="entry name" value="P-loop_NTPase"/>
</dbReference>
<proteinExistence type="predicted"/>
<dbReference type="GO" id="GO:0005829">
    <property type="term" value="C:cytosol"/>
    <property type="evidence" value="ECO:0007669"/>
    <property type="project" value="TreeGrafter"/>
</dbReference>
<reference evidence="4 5" key="1">
    <citation type="submission" date="2018-12" db="EMBL/GenBank/DDBJ databases">
        <title>Unveiling genomic diversity among members of the Bifidobacterium pseudolongum species, a widely distributed gut commensal of the animal kingdom.</title>
        <authorList>
            <person name="Lugli G.A."/>
            <person name="Duranti S."/>
            <person name="Albert K."/>
            <person name="Mancabelli L."/>
            <person name="Napoli S."/>
            <person name="Viappiani A."/>
            <person name="Anzalone R."/>
            <person name="Longhi G."/>
            <person name="Milani C."/>
            <person name="Turroni F."/>
            <person name="Alessandri G."/>
            <person name="Sela D.A."/>
            <person name="Van Sinderen D."/>
            <person name="Ventura M."/>
        </authorList>
    </citation>
    <scope>NUCLEOTIDE SEQUENCE [LARGE SCALE GENOMIC DNA]</scope>
    <source>
        <strain evidence="4 5">2093B</strain>
    </source>
</reference>
<dbReference type="PROSITE" id="PS51192">
    <property type="entry name" value="HELICASE_ATP_BIND_1"/>
    <property type="match status" value="1"/>
</dbReference>
<feature type="compositionally biased region" description="Low complexity" evidence="1">
    <location>
        <begin position="580"/>
        <end position="589"/>
    </location>
</feature>
<dbReference type="PANTHER" id="PTHR47396:SF1">
    <property type="entry name" value="ATP-DEPENDENT HELICASE IRC3-RELATED"/>
    <property type="match status" value="1"/>
</dbReference>
<evidence type="ECO:0000259" key="3">
    <source>
        <dbReference type="PROSITE" id="PS51194"/>
    </source>
</evidence>
<dbReference type="RefSeq" id="WP_129896604.1">
    <property type="nucleotide sequence ID" value="NZ_RYUH01000001.1"/>
</dbReference>
<dbReference type="GO" id="GO:0016787">
    <property type="term" value="F:hydrolase activity"/>
    <property type="evidence" value="ECO:0007669"/>
    <property type="project" value="InterPro"/>
</dbReference>
<dbReference type="Pfam" id="PF08463">
    <property type="entry name" value="EcoEI_R_C"/>
    <property type="match status" value="1"/>
</dbReference>
<dbReference type="Gene3D" id="3.40.50.300">
    <property type="entry name" value="P-loop containing nucleotide triphosphate hydrolases"/>
    <property type="match status" value="2"/>
</dbReference>
<dbReference type="Proteomes" id="UP000292568">
    <property type="component" value="Unassembled WGS sequence"/>
</dbReference>
<dbReference type="EMBL" id="RYUH01000001">
    <property type="protein sequence ID" value="RYQ12655.1"/>
    <property type="molecule type" value="Genomic_DNA"/>
</dbReference>
<dbReference type="GO" id="GO:0006304">
    <property type="term" value="P:DNA modification"/>
    <property type="evidence" value="ECO:0007669"/>
    <property type="project" value="InterPro"/>
</dbReference>
<dbReference type="InterPro" id="IPR050742">
    <property type="entry name" value="Helicase_Restrict-Modif_Enz"/>
</dbReference>
<comment type="caution">
    <text evidence="4">The sequence shown here is derived from an EMBL/GenBank/DDBJ whole genome shotgun (WGS) entry which is preliminary data.</text>
</comment>
<dbReference type="GO" id="GO:0005524">
    <property type="term" value="F:ATP binding"/>
    <property type="evidence" value="ECO:0007669"/>
    <property type="project" value="InterPro"/>
</dbReference>
<sequence>MVQSSHASAFLRPTAADSALNEENTKLRFITPVIQSRWNIAEIDMEFAVGKILVDSTGHTHRGDGRKADYLLCYTKDHPLAIVEAKRCGLSADVGMQQAMDYAKDLDVPFAYATNGDDLIEYDLLTGATRRMKMPDFPSRDELWERFQLEVDMPKGIVQPYLYPYYSDGDKKPRYYQRIIINKVIEAVLRGCKKMLVVCATGTGKTYEAFQIIWRLWKSGLKKRVLFLADRNSLIDQTMNQDFAPFGENMTKFDNSRFDIAHPIYLSTYQQLITTHDGQIEYHYKKFPRDFFDLVIVDECHRSSANQDSSWHEILDYFSDATQIGMTATPKDDADPNRSNIAYFGEPIYTYSLKQGIEDGFLAPFRIAIPKINIDEGWIPDENVRDENGRPIIDDLEDDEELTQRDYDTKVAVTDRHRTIAEYVTNYLVEHDMRYAKTIVFCENIQHAYAMTQALREQNQDLCAEDERYVTTIVAGEKNNTARLEEFTAVGSAYPVIAVTSRLMSTGVDAKTCKVIVLDRSIGSMTEFKQIIGRGTRVKKSYTVNGRKESKEYFTIIDFRSNYEKFQDPEFDGVPVSVTVEGPGTTPTGGENGSIDEGPEDGGKKGPVHRIARVSGVDVEITDEVEQWLDEHGKPTDTPLEAAMGEHIRERYSTLEAFTADWVNSADREALTKELMPVGDWEQSFRDRYGYPVDMYDIICDFGFHVTPPANREERAHGTSAEAFIAQSKFNDQQRAILRLFTDLYAVSGIENLHGDDAIKALDMQQFSEAGFSPRSAVKQFGSRSQFLDTLAALERSFYEDGVEVTVKQEGNPQ</sequence>
<gene>
    <name evidence="4" type="ORF">PG2093B_0021</name>
</gene>
<dbReference type="SMART" id="SM00487">
    <property type="entry name" value="DEXDc"/>
    <property type="match status" value="1"/>
</dbReference>
<dbReference type="InterPro" id="IPR006935">
    <property type="entry name" value="Helicase/UvrB_N"/>
</dbReference>
<dbReference type="Pfam" id="PF00271">
    <property type="entry name" value="Helicase_C"/>
    <property type="match status" value="1"/>
</dbReference>
<feature type="region of interest" description="Disordered" evidence="1">
    <location>
        <begin position="580"/>
        <end position="608"/>
    </location>
</feature>
<protein>
    <submittedName>
        <fullName evidence="4">Type I restriction-modificationsystem,restriction subunit R</fullName>
    </submittedName>
</protein>
<dbReference type="GO" id="GO:0003677">
    <property type="term" value="F:DNA binding"/>
    <property type="evidence" value="ECO:0007669"/>
    <property type="project" value="InterPro"/>
</dbReference>
<dbReference type="InterPro" id="IPR014001">
    <property type="entry name" value="Helicase_ATP-bd"/>
</dbReference>
<name>A0A4Q5A305_9BIFI</name>
<dbReference type="PROSITE" id="PS51194">
    <property type="entry name" value="HELICASE_CTER"/>
    <property type="match status" value="1"/>
</dbReference>
<feature type="domain" description="Helicase ATP-binding" evidence="2">
    <location>
        <begin position="186"/>
        <end position="348"/>
    </location>
</feature>
<dbReference type="NCBIfam" id="NF046051">
    <property type="entry name" value="restrict_EcoAI"/>
    <property type="match status" value="1"/>
</dbReference>
<dbReference type="InterPro" id="IPR001650">
    <property type="entry name" value="Helicase_C-like"/>
</dbReference>
<evidence type="ECO:0000313" key="5">
    <source>
        <dbReference type="Proteomes" id="UP000292568"/>
    </source>
</evidence>
<dbReference type="CDD" id="cd18032">
    <property type="entry name" value="DEXHc_RE_I_III_res"/>
    <property type="match status" value="1"/>
</dbReference>
<organism evidence="4 5">
    <name type="scientific">Bifidobacterium pseudolongum subsp. globosum</name>
    <dbReference type="NCBI Taxonomy" id="1690"/>
    <lineage>
        <taxon>Bacteria</taxon>
        <taxon>Bacillati</taxon>
        <taxon>Actinomycetota</taxon>
        <taxon>Actinomycetes</taxon>
        <taxon>Bifidobacteriales</taxon>
        <taxon>Bifidobacteriaceae</taxon>
        <taxon>Bifidobacterium</taxon>
    </lineage>
</organism>
<dbReference type="InterPro" id="IPR013670">
    <property type="entry name" value="EcoEI_R_C_dom"/>
</dbReference>
<dbReference type="AlphaFoldDB" id="A0A4Q5A305"/>
<evidence type="ECO:0000259" key="2">
    <source>
        <dbReference type="PROSITE" id="PS51192"/>
    </source>
</evidence>
<dbReference type="CDD" id="cd18799">
    <property type="entry name" value="SF2_C_EcoAI-like"/>
    <property type="match status" value="1"/>
</dbReference>
<dbReference type="SUPFAM" id="SSF52540">
    <property type="entry name" value="P-loop containing nucleoside triphosphate hydrolases"/>
    <property type="match status" value="2"/>
</dbReference>
<evidence type="ECO:0000256" key="1">
    <source>
        <dbReference type="SAM" id="MobiDB-lite"/>
    </source>
</evidence>
<accession>A0A4Q5A305</accession>
<dbReference type="Gene3D" id="3.90.1570.30">
    <property type="match status" value="1"/>
</dbReference>
<dbReference type="Pfam" id="PF04851">
    <property type="entry name" value="ResIII"/>
    <property type="match status" value="1"/>
</dbReference>
<dbReference type="PANTHER" id="PTHR47396">
    <property type="entry name" value="TYPE I RESTRICTION ENZYME ECOKI R PROTEIN"/>
    <property type="match status" value="1"/>
</dbReference>
<evidence type="ECO:0000313" key="4">
    <source>
        <dbReference type="EMBL" id="RYQ12655.1"/>
    </source>
</evidence>
<feature type="domain" description="Helicase C-terminal" evidence="3">
    <location>
        <begin position="423"/>
        <end position="582"/>
    </location>
</feature>